<comment type="similarity">
    <text evidence="3">In the N-terminal section; belongs to the NADH:flavin oxidoreductase/NADH oxidase family.</text>
</comment>
<dbReference type="Proteomes" id="UP000245911">
    <property type="component" value="Unassembled WGS sequence"/>
</dbReference>
<dbReference type="GO" id="GO:0051536">
    <property type="term" value="F:iron-sulfur cluster binding"/>
    <property type="evidence" value="ECO:0007669"/>
    <property type="project" value="UniProtKB-KW"/>
</dbReference>
<dbReference type="InterPro" id="IPR013785">
    <property type="entry name" value="Aldolase_TIM"/>
</dbReference>
<keyword evidence="10" id="KW-0411">Iron-sulfur</keyword>
<keyword evidence="7" id="KW-0809">Transit peptide</keyword>
<dbReference type="InterPro" id="IPR036188">
    <property type="entry name" value="FAD/NAD-bd_sf"/>
</dbReference>
<evidence type="ECO:0000259" key="11">
    <source>
        <dbReference type="PROSITE" id="PS50206"/>
    </source>
</evidence>
<evidence type="ECO:0000256" key="4">
    <source>
        <dbReference type="ARBA" id="ARBA00022630"/>
    </source>
</evidence>
<dbReference type="PANTHER" id="PTHR42917:SF2">
    <property type="entry name" value="2,4-DIENOYL-COA REDUCTASE [(2E)-ENOYL-COA-PRODUCING]"/>
    <property type="match status" value="1"/>
</dbReference>
<comment type="caution">
    <text evidence="12">The sequence shown here is derived from an EMBL/GenBank/DDBJ whole genome shotgun (WGS) entry which is preliminary data.</text>
</comment>
<dbReference type="Pfam" id="PF00724">
    <property type="entry name" value="Oxidored_FMN"/>
    <property type="match status" value="1"/>
</dbReference>
<keyword evidence="8" id="KW-0560">Oxidoreductase</keyword>
<dbReference type="OrthoDB" id="9784632at2"/>
<evidence type="ECO:0000256" key="5">
    <source>
        <dbReference type="ARBA" id="ARBA00022643"/>
    </source>
</evidence>
<evidence type="ECO:0000313" key="13">
    <source>
        <dbReference type="Proteomes" id="UP000245911"/>
    </source>
</evidence>
<dbReference type="SUPFAM" id="SSF51905">
    <property type="entry name" value="FAD/NAD(P)-binding domain"/>
    <property type="match status" value="1"/>
</dbReference>
<dbReference type="RefSeq" id="WP_116556502.1">
    <property type="nucleotide sequence ID" value="NZ_QDKM01000001.1"/>
</dbReference>
<dbReference type="AlphaFoldDB" id="A0A2T8HXE0"/>
<evidence type="ECO:0000256" key="1">
    <source>
        <dbReference type="ARBA" id="ARBA00001917"/>
    </source>
</evidence>
<evidence type="ECO:0000313" key="12">
    <source>
        <dbReference type="EMBL" id="PVH30097.1"/>
    </source>
</evidence>
<dbReference type="InterPro" id="IPR051793">
    <property type="entry name" value="NADH:flavin_oxidoreductase"/>
</dbReference>
<evidence type="ECO:0000256" key="2">
    <source>
        <dbReference type="ARBA" id="ARBA00001966"/>
    </source>
</evidence>
<keyword evidence="4" id="KW-0285">Flavoprotein</keyword>
<comment type="cofactor">
    <cofactor evidence="2">
        <name>[4Fe-4S] cluster</name>
        <dbReference type="ChEBI" id="CHEBI:49883"/>
    </cofactor>
</comment>
<dbReference type="GO" id="GO:0033543">
    <property type="term" value="P:fatty acid beta-oxidation, unsaturated, even number, reductase/isomerase pathway"/>
    <property type="evidence" value="ECO:0007669"/>
    <property type="project" value="TreeGrafter"/>
</dbReference>
<dbReference type="InterPro" id="IPR001763">
    <property type="entry name" value="Rhodanese-like_dom"/>
</dbReference>
<evidence type="ECO:0000256" key="9">
    <source>
        <dbReference type="ARBA" id="ARBA00023004"/>
    </source>
</evidence>
<reference evidence="12 13" key="1">
    <citation type="submission" date="2018-04" db="EMBL/GenBank/DDBJ databases">
        <title>Pararhodobacter oceanense sp. nov., isolated from marine intertidal sediment.</title>
        <authorList>
            <person name="Wang X.-L."/>
            <person name="Du Z.-J."/>
        </authorList>
    </citation>
    <scope>NUCLEOTIDE SEQUENCE [LARGE SCALE GENOMIC DNA]</scope>
    <source>
        <strain evidence="12 13">AM505</strain>
    </source>
</reference>
<accession>A0A2T8HXE0</accession>
<evidence type="ECO:0000256" key="6">
    <source>
        <dbReference type="ARBA" id="ARBA00022723"/>
    </source>
</evidence>
<dbReference type="GO" id="GO:0046872">
    <property type="term" value="F:metal ion binding"/>
    <property type="evidence" value="ECO:0007669"/>
    <property type="project" value="UniProtKB-KW"/>
</dbReference>
<dbReference type="GO" id="GO:0008670">
    <property type="term" value="F:2,4-dienoyl-CoA reductase (NADPH) activity"/>
    <property type="evidence" value="ECO:0007669"/>
    <property type="project" value="TreeGrafter"/>
</dbReference>
<dbReference type="Gene3D" id="3.50.50.60">
    <property type="entry name" value="FAD/NAD(P)-binding domain"/>
    <property type="match status" value="1"/>
</dbReference>
<comment type="cofactor">
    <cofactor evidence="1">
        <name>FMN</name>
        <dbReference type="ChEBI" id="CHEBI:58210"/>
    </cofactor>
</comment>
<evidence type="ECO:0000256" key="10">
    <source>
        <dbReference type="ARBA" id="ARBA00023014"/>
    </source>
</evidence>
<dbReference type="EMBL" id="QDKM01000001">
    <property type="protein sequence ID" value="PVH30097.1"/>
    <property type="molecule type" value="Genomic_DNA"/>
</dbReference>
<dbReference type="Pfam" id="PF07992">
    <property type="entry name" value="Pyr_redox_2"/>
    <property type="match status" value="1"/>
</dbReference>
<dbReference type="PROSITE" id="PS50206">
    <property type="entry name" value="RHODANESE_3"/>
    <property type="match status" value="1"/>
</dbReference>
<dbReference type="PRINTS" id="PR00368">
    <property type="entry name" value="FADPNR"/>
</dbReference>
<dbReference type="Gene3D" id="3.40.50.720">
    <property type="entry name" value="NAD(P)-binding Rossmann-like Domain"/>
    <property type="match status" value="1"/>
</dbReference>
<keyword evidence="13" id="KW-1185">Reference proteome</keyword>
<gene>
    <name evidence="12" type="ORF">DDE20_00550</name>
</gene>
<keyword evidence="9" id="KW-0408">Iron</keyword>
<organism evidence="12 13">
    <name type="scientific">Pararhodobacter oceanensis</name>
    <dbReference type="NCBI Taxonomy" id="2172121"/>
    <lineage>
        <taxon>Bacteria</taxon>
        <taxon>Pseudomonadati</taxon>
        <taxon>Pseudomonadota</taxon>
        <taxon>Alphaproteobacteria</taxon>
        <taxon>Rhodobacterales</taxon>
        <taxon>Paracoccaceae</taxon>
        <taxon>Pararhodobacter</taxon>
    </lineage>
</organism>
<proteinExistence type="inferred from homology"/>
<dbReference type="InterPro" id="IPR018247">
    <property type="entry name" value="EF_Hand_1_Ca_BS"/>
</dbReference>
<feature type="domain" description="Rhodanese" evidence="11">
    <location>
        <begin position="485"/>
        <end position="564"/>
    </location>
</feature>
<sequence>MSASHSRLLASLDLRGQTLRNRIVFGAHTANMAEDGLPGARYTGYLRERALGGAGMIVAEPVPVHRTGVLTRGNFRHQDDSIIPAFRQLTEAVRAEGAVILQQLYHIGAHGDSDLSFTPHWSPSGRPSYHDTDGSHAMSEGEILELLEAHIAAAKRAYLAGFQGVELWAAYNSLVDQFWLPWTNRREDRWGGSLENRTRFSRLLIEGVRRECGEDFIIGMAISHDANYPITLQGEALCEIIALHDATGDLDYVTCGAGSYLDFGRIIPPFTEPDTLTVPITAQLKAVVRNAKVTAEAGIRTPDVGEQVLASGAADLVSIVRGQIADPHLARKTTEGTAERVRPCLSCNQMCWGRRSRDYWISCLINPSAGREFEWGGDRFTPADSPAKVLVVGAGPAGLEAARAAAERGHSVILAEAQPQIGGQFRLAGQQPRRAQILDLLDWYERELSRLGVDLRLNSFLDDEAVREIGADHVILASGSLPDEDGFQRWLPDLAQLPGIERGAVWPAEAAMRREAQLGDTVIVYDEGGHWKGVGTAWHLAEAGHNVVLVTPDAYVGKELTRTAADGYARARLAKLGVRFVCESAISEWLGNGGGARVVSLLDRSEQVIPASALILATTNTAFDMLSEPLADLMPALIGDAAAPRLAPYAFYEGREIGRRL</sequence>
<evidence type="ECO:0000256" key="7">
    <source>
        <dbReference type="ARBA" id="ARBA00022946"/>
    </source>
</evidence>
<dbReference type="GO" id="GO:0010181">
    <property type="term" value="F:FMN binding"/>
    <property type="evidence" value="ECO:0007669"/>
    <property type="project" value="InterPro"/>
</dbReference>
<protein>
    <submittedName>
        <fullName evidence="12">Oxidoreductase</fullName>
    </submittedName>
</protein>
<dbReference type="SUPFAM" id="SSF51395">
    <property type="entry name" value="FMN-linked oxidoreductases"/>
    <property type="match status" value="1"/>
</dbReference>
<name>A0A2T8HXE0_9RHOB</name>
<dbReference type="InterPro" id="IPR023753">
    <property type="entry name" value="FAD/NAD-binding_dom"/>
</dbReference>
<evidence type="ECO:0000256" key="3">
    <source>
        <dbReference type="ARBA" id="ARBA00011048"/>
    </source>
</evidence>
<keyword evidence="6" id="KW-0479">Metal-binding</keyword>
<dbReference type="Gene3D" id="3.20.20.70">
    <property type="entry name" value="Aldolase class I"/>
    <property type="match status" value="1"/>
</dbReference>
<evidence type="ECO:0000256" key="8">
    <source>
        <dbReference type="ARBA" id="ARBA00023002"/>
    </source>
</evidence>
<dbReference type="PROSITE" id="PS00018">
    <property type="entry name" value="EF_HAND_1"/>
    <property type="match status" value="1"/>
</dbReference>
<keyword evidence="5" id="KW-0288">FMN</keyword>
<dbReference type="PANTHER" id="PTHR42917">
    <property type="entry name" value="2,4-DIENOYL-COA REDUCTASE"/>
    <property type="match status" value="1"/>
</dbReference>
<dbReference type="InterPro" id="IPR001155">
    <property type="entry name" value="OxRdtase_FMN_N"/>
</dbReference>